<comment type="similarity">
    <text evidence="1">Belongs to the OsmC/Ohr family.</text>
</comment>
<reference evidence="2 3" key="1">
    <citation type="submission" date="2022-10" db="EMBL/GenBank/DDBJ databases">
        <title>The complete genomes of actinobacterial strains from the NBC collection.</title>
        <authorList>
            <person name="Joergensen T.S."/>
            <person name="Alvarez Arevalo M."/>
            <person name="Sterndorff E.B."/>
            <person name="Faurdal D."/>
            <person name="Vuksanovic O."/>
            <person name="Mourched A.-S."/>
            <person name="Charusanti P."/>
            <person name="Shaw S."/>
            <person name="Blin K."/>
            <person name="Weber T."/>
        </authorList>
    </citation>
    <scope>NUCLEOTIDE SEQUENCE [LARGE SCALE GENOMIC DNA]</scope>
    <source>
        <strain evidence="2 3">NBC_01247</strain>
    </source>
</reference>
<evidence type="ECO:0000256" key="1">
    <source>
        <dbReference type="ARBA" id="ARBA00007378"/>
    </source>
</evidence>
<dbReference type="PANTHER" id="PTHR33797">
    <property type="entry name" value="ORGANIC HYDROPEROXIDE RESISTANCE PROTEIN-LIKE"/>
    <property type="match status" value="1"/>
</dbReference>
<organism evidence="2 3">
    <name type="scientific">Kitasatospora herbaricolor</name>
    <dbReference type="NCBI Taxonomy" id="68217"/>
    <lineage>
        <taxon>Bacteria</taxon>
        <taxon>Bacillati</taxon>
        <taxon>Actinomycetota</taxon>
        <taxon>Actinomycetes</taxon>
        <taxon>Kitasatosporales</taxon>
        <taxon>Streptomycetaceae</taxon>
        <taxon>Kitasatospora</taxon>
    </lineage>
</organism>
<keyword evidence="3" id="KW-1185">Reference proteome</keyword>
<dbReference type="EMBL" id="CP108482">
    <property type="protein sequence ID" value="WUS60424.1"/>
    <property type="molecule type" value="Genomic_DNA"/>
</dbReference>
<dbReference type="Gene3D" id="3.30.300.20">
    <property type="match status" value="1"/>
</dbReference>
<dbReference type="InterPro" id="IPR015946">
    <property type="entry name" value="KH_dom-like_a/b"/>
</dbReference>
<proteinExistence type="inferred from homology"/>
<dbReference type="NCBIfam" id="TIGR03561">
    <property type="entry name" value="organ_hyd_perox"/>
    <property type="match status" value="1"/>
</dbReference>
<evidence type="ECO:0000313" key="3">
    <source>
        <dbReference type="Proteomes" id="UP001432014"/>
    </source>
</evidence>
<evidence type="ECO:0000313" key="2">
    <source>
        <dbReference type="EMBL" id="WUS60424.1"/>
    </source>
</evidence>
<dbReference type="Pfam" id="PF02566">
    <property type="entry name" value="OsmC"/>
    <property type="match status" value="1"/>
</dbReference>
<dbReference type="Gene3D" id="2.20.25.10">
    <property type="match status" value="1"/>
</dbReference>
<sequence>MAASYTGVVTVTGEGRNGGQVAASDGLLVAPLAIPKELGGAGGATNPEQLFAAGWGACFLGAVRRAAAERKVRLTSTAITVEVTLTHGEDGEFGLGAVLGLELGGVDQETAVELGDAAHQLCPYSKATRGNIPVTINAVALAG</sequence>
<dbReference type="RefSeq" id="WP_329493475.1">
    <property type="nucleotide sequence ID" value="NZ_CP108460.1"/>
</dbReference>
<protein>
    <submittedName>
        <fullName evidence="2">Ohr family peroxiredoxin</fullName>
    </submittedName>
</protein>
<name>A0ABZ1WID4_9ACTN</name>
<accession>A0ABZ1WID4</accession>
<dbReference type="InterPro" id="IPR003718">
    <property type="entry name" value="OsmC/Ohr_fam"/>
</dbReference>
<dbReference type="Proteomes" id="UP001432014">
    <property type="component" value="Chromosome"/>
</dbReference>
<gene>
    <name evidence="2" type="ORF">OG469_36035</name>
</gene>
<dbReference type="InterPro" id="IPR019953">
    <property type="entry name" value="OHR"/>
</dbReference>
<dbReference type="SUPFAM" id="SSF82784">
    <property type="entry name" value="OsmC-like"/>
    <property type="match status" value="1"/>
</dbReference>
<dbReference type="PANTHER" id="PTHR33797:SF2">
    <property type="entry name" value="ORGANIC HYDROPEROXIDE RESISTANCE PROTEIN-LIKE"/>
    <property type="match status" value="1"/>
</dbReference>
<dbReference type="InterPro" id="IPR036102">
    <property type="entry name" value="OsmC/Ohrsf"/>
</dbReference>